<feature type="domain" description="Solute-binding protein family 5" evidence="6">
    <location>
        <begin position="76"/>
        <end position="474"/>
    </location>
</feature>
<reference evidence="8" key="1">
    <citation type="submission" date="2016-10" db="EMBL/GenBank/DDBJ databases">
        <authorList>
            <person name="Varghese N."/>
            <person name="Submissions S."/>
        </authorList>
    </citation>
    <scope>NUCLEOTIDE SEQUENCE [LARGE SCALE GENOMIC DNA]</scope>
    <source>
        <strain evidence="8">DSM 16477</strain>
    </source>
</reference>
<dbReference type="GO" id="GO:0043190">
    <property type="term" value="C:ATP-binding cassette (ABC) transporter complex"/>
    <property type="evidence" value="ECO:0007669"/>
    <property type="project" value="InterPro"/>
</dbReference>
<keyword evidence="4 5" id="KW-0732">Signal</keyword>
<dbReference type="Proteomes" id="UP000199399">
    <property type="component" value="Unassembled WGS sequence"/>
</dbReference>
<dbReference type="InterPro" id="IPR030678">
    <property type="entry name" value="Peptide/Ni-bd"/>
</dbReference>
<feature type="signal peptide" evidence="5">
    <location>
        <begin position="1"/>
        <end position="22"/>
    </location>
</feature>
<sequence>MKLKTLLMGAVASAAFAPMALAEGHEGERGRDGEVKIIYWQAPSILNPYLSSGTKDVESASLVLEPLGRYDENGGLVPYLAEEIPTLENGGVSEDLKTITWKLKEGLLWSDGTPVTSEDVKFTADYCMNPEGGCAQLAKFEGVSSVDVVDDRTVTVTFNEPMPNPYGPFMGGQSPIIQAAQFADCTGAKAPECTEANFNPIGTGPFTVTEFRPNDVITMAANENFREEGKPAFSKLTFKGGGDATAAGRAVMETGEFDYAWNLQLAPDVISKMAEGGKGTPISAFGTLVERLELNMTDPSPDLPEGERATAKHPHPFLTDEKVRRALSMAIDRELLVEVGYGQAGRATCNMVPAPELYASDNTDCLTQDIEGAKALLDEAGWVDSDGDGIRDKDGVKLEILYQTSTNAVRQDFQALIKDWWSQIGVETELRNIDASVFFGGDPGSTDTFQRFYADVEMYANNFDGTDPQSYLAQRTCAKFPSPETQWQGENINRFCNEEYDALVAELGRTGEMEKRGEIAKKLNDMLTKDSYSILPLVDRGRVSAASNTLGGVILNTWDSELWNVADWYRKKAE</sequence>
<feature type="chain" id="PRO_5011563074" evidence="5">
    <location>
        <begin position="23"/>
        <end position="574"/>
    </location>
</feature>
<protein>
    <submittedName>
        <fullName evidence="7">Peptide/nickel transport system substrate-binding protein</fullName>
    </submittedName>
</protein>
<evidence type="ECO:0000256" key="4">
    <source>
        <dbReference type="ARBA" id="ARBA00022729"/>
    </source>
</evidence>
<dbReference type="CDD" id="cd08513">
    <property type="entry name" value="PBP2_thermophilic_Hb8_like"/>
    <property type="match status" value="1"/>
</dbReference>
<dbReference type="InterPro" id="IPR000914">
    <property type="entry name" value="SBP_5_dom"/>
</dbReference>
<gene>
    <name evidence="7" type="ORF">SAMN04489759_102165</name>
</gene>
<evidence type="ECO:0000256" key="2">
    <source>
        <dbReference type="ARBA" id="ARBA00005695"/>
    </source>
</evidence>
<dbReference type="OrthoDB" id="9803988at2"/>
<proteinExistence type="inferred from homology"/>
<dbReference type="EMBL" id="FNBP01000002">
    <property type="protein sequence ID" value="SDF42536.1"/>
    <property type="molecule type" value="Genomic_DNA"/>
</dbReference>
<dbReference type="AlphaFoldDB" id="A0A1G7KZL1"/>
<evidence type="ECO:0000313" key="7">
    <source>
        <dbReference type="EMBL" id="SDF42536.1"/>
    </source>
</evidence>
<dbReference type="FunFam" id="3.10.105.10:FF:000006">
    <property type="entry name" value="Peptide ABC transporter substrate-binding protein"/>
    <property type="match status" value="1"/>
</dbReference>
<comment type="subcellular location">
    <subcellularLocation>
        <location evidence="1">Periplasm</location>
    </subcellularLocation>
</comment>
<keyword evidence="8" id="KW-1185">Reference proteome</keyword>
<evidence type="ECO:0000259" key="6">
    <source>
        <dbReference type="Pfam" id="PF00496"/>
    </source>
</evidence>
<dbReference type="PANTHER" id="PTHR30290">
    <property type="entry name" value="PERIPLASMIC BINDING COMPONENT OF ABC TRANSPORTER"/>
    <property type="match status" value="1"/>
</dbReference>
<dbReference type="GO" id="GO:0015833">
    <property type="term" value="P:peptide transport"/>
    <property type="evidence" value="ECO:0007669"/>
    <property type="project" value="TreeGrafter"/>
</dbReference>
<comment type="similarity">
    <text evidence="2">Belongs to the bacterial solute-binding protein 5 family.</text>
</comment>
<dbReference type="GO" id="GO:1904680">
    <property type="term" value="F:peptide transmembrane transporter activity"/>
    <property type="evidence" value="ECO:0007669"/>
    <property type="project" value="TreeGrafter"/>
</dbReference>
<dbReference type="InterPro" id="IPR039424">
    <property type="entry name" value="SBP_5"/>
</dbReference>
<name>A0A1G7KZL1_9RHOB</name>
<keyword evidence="3" id="KW-0813">Transport</keyword>
<dbReference type="PIRSF" id="PIRSF002741">
    <property type="entry name" value="MppA"/>
    <property type="match status" value="1"/>
</dbReference>
<dbReference type="GO" id="GO:0030288">
    <property type="term" value="C:outer membrane-bounded periplasmic space"/>
    <property type="evidence" value="ECO:0007669"/>
    <property type="project" value="UniProtKB-ARBA"/>
</dbReference>
<evidence type="ECO:0000313" key="8">
    <source>
        <dbReference type="Proteomes" id="UP000199399"/>
    </source>
</evidence>
<dbReference type="SUPFAM" id="SSF53850">
    <property type="entry name" value="Periplasmic binding protein-like II"/>
    <property type="match status" value="1"/>
</dbReference>
<dbReference type="Gene3D" id="3.40.190.10">
    <property type="entry name" value="Periplasmic binding protein-like II"/>
    <property type="match status" value="1"/>
</dbReference>
<accession>A0A1G7KZL1</accession>
<evidence type="ECO:0000256" key="1">
    <source>
        <dbReference type="ARBA" id="ARBA00004418"/>
    </source>
</evidence>
<dbReference type="Pfam" id="PF00496">
    <property type="entry name" value="SBP_bac_5"/>
    <property type="match status" value="1"/>
</dbReference>
<evidence type="ECO:0000256" key="5">
    <source>
        <dbReference type="SAM" id="SignalP"/>
    </source>
</evidence>
<dbReference type="STRING" id="218672.SAMN04489759_102165"/>
<organism evidence="7 8">
    <name type="scientific">Sulfitobacter delicatus</name>
    <dbReference type="NCBI Taxonomy" id="218672"/>
    <lineage>
        <taxon>Bacteria</taxon>
        <taxon>Pseudomonadati</taxon>
        <taxon>Pseudomonadota</taxon>
        <taxon>Alphaproteobacteria</taxon>
        <taxon>Rhodobacterales</taxon>
        <taxon>Roseobacteraceae</taxon>
        <taxon>Sulfitobacter</taxon>
    </lineage>
</organism>
<evidence type="ECO:0000256" key="3">
    <source>
        <dbReference type="ARBA" id="ARBA00022448"/>
    </source>
</evidence>
<dbReference type="Gene3D" id="3.10.105.10">
    <property type="entry name" value="Dipeptide-binding Protein, Domain 3"/>
    <property type="match status" value="1"/>
</dbReference>
<dbReference type="RefSeq" id="WP_093739469.1">
    <property type="nucleotide sequence ID" value="NZ_FNBP01000002.1"/>
</dbReference>
<dbReference type="PANTHER" id="PTHR30290:SF65">
    <property type="entry name" value="MONOACYL PHOSPHATIDYLINOSITOL TETRAMANNOSIDE-BINDING PROTEIN LPQW-RELATED"/>
    <property type="match status" value="1"/>
</dbReference>